<dbReference type="EMBL" id="LGTO01000007">
    <property type="protein sequence ID" value="KNE20867.1"/>
    <property type="molecule type" value="Genomic_DNA"/>
</dbReference>
<accession>A0A0L0QQJ5</accession>
<dbReference type="PATRIC" id="fig|1473.5.peg.696"/>
<sequence>MWIAAGNEVEAKNFAKEEFGWGELETEEAFQGEVSLDETMLIHPVDLPEGELRMAQEMELISESFYARRSFKWVIENNDIKEPCVIASAEW</sequence>
<proteinExistence type="predicted"/>
<comment type="caution">
    <text evidence="1">The sequence shown here is derived from an EMBL/GenBank/DDBJ whole genome shotgun (WGS) entry which is preliminary data.</text>
</comment>
<keyword evidence="2" id="KW-1185">Reference proteome</keyword>
<reference evidence="2" key="1">
    <citation type="submission" date="2015-07" db="EMBL/GenBank/DDBJ databases">
        <title>Fjat-10053 dsm26.</title>
        <authorList>
            <person name="Liu B."/>
            <person name="Wang J."/>
            <person name="Zhu Y."/>
            <person name="Liu G."/>
            <person name="Chen Q."/>
            <person name="Chen Z."/>
            <person name="Lan J."/>
            <person name="Che J."/>
            <person name="Ge C."/>
            <person name="Shi H."/>
            <person name="Pan Z."/>
            <person name="Liu X."/>
        </authorList>
    </citation>
    <scope>NUCLEOTIDE SEQUENCE [LARGE SCALE GENOMIC DNA]</scope>
    <source>
        <strain evidence="2">DSM 26</strain>
    </source>
</reference>
<evidence type="ECO:0000313" key="2">
    <source>
        <dbReference type="Proteomes" id="UP000036780"/>
    </source>
</evidence>
<evidence type="ECO:0000313" key="1">
    <source>
        <dbReference type="EMBL" id="KNE20867.1"/>
    </source>
</evidence>
<protein>
    <submittedName>
        <fullName evidence="1">Uncharacterized protein</fullName>
    </submittedName>
</protein>
<gene>
    <name evidence="1" type="ORF">AFK71_10870</name>
</gene>
<dbReference type="AlphaFoldDB" id="A0A0L0QQJ5"/>
<name>A0A0L0QQJ5_VIRPA</name>
<dbReference type="Proteomes" id="UP000036780">
    <property type="component" value="Unassembled WGS sequence"/>
</dbReference>
<organism evidence="1 2">
    <name type="scientific">Virgibacillus pantothenticus</name>
    <dbReference type="NCBI Taxonomy" id="1473"/>
    <lineage>
        <taxon>Bacteria</taxon>
        <taxon>Bacillati</taxon>
        <taxon>Bacillota</taxon>
        <taxon>Bacilli</taxon>
        <taxon>Bacillales</taxon>
        <taxon>Bacillaceae</taxon>
        <taxon>Virgibacillus</taxon>
    </lineage>
</organism>